<reference evidence="2 3" key="1">
    <citation type="journal article" date="2019" name="Int. J. Syst. Evol. Microbiol.">
        <title>The Global Catalogue of Microorganisms (GCM) 10K type strain sequencing project: providing services to taxonomists for standard genome sequencing and annotation.</title>
        <authorList>
            <consortium name="The Broad Institute Genomics Platform"/>
            <consortium name="The Broad Institute Genome Sequencing Center for Infectious Disease"/>
            <person name="Wu L."/>
            <person name="Ma J."/>
        </authorList>
    </citation>
    <scope>NUCLEOTIDE SEQUENCE [LARGE SCALE GENOMIC DNA]</scope>
    <source>
        <strain evidence="2 3">JCM 11136</strain>
    </source>
</reference>
<keyword evidence="3" id="KW-1185">Reference proteome</keyword>
<protein>
    <submittedName>
        <fullName evidence="2">Uncharacterized protein</fullName>
    </submittedName>
</protein>
<dbReference type="EMBL" id="BAAAHQ010000015">
    <property type="protein sequence ID" value="GAA0928657.1"/>
    <property type="molecule type" value="Genomic_DNA"/>
</dbReference>
<organism evidence="2 3">
    <name type="scientific">Nonomuraea longicatena</name>
    <dbReference type="NCBI Taxonomy" id="83682"/>
    <lineage>
        <taxon>Bacteria</taxon>
        <taxon>Bacillati</taxon>
        <taxon>Actinomycetota</taxon>
        <taxon>Actinomycetes</taxon>
        <taxon>Streptosporangiales</taxon>
        <taxon>Streptosporangiaceae</taxon>
        <taxon>Nonomuraea</taxon>
    </lineage>
</organism>
<feature type="region of interest" description="Disordered" evidence="1">
    <location>
        <begin position="40"/>
        <end position="62"/>
    </location>
</feature>
<evidence type="ECO:0000313" key="3">
    <source>
        <dbReference type="Proteomes" id="UP001501578"/>
    </source>
</evidence>
<proteinExistence type="predicted"/>
<name>A0ABN1PI92_9ACTN</name>
<accession>A0ABN1PI92</accession>
<dbReference type="Proteomes" id="UP001501578">
    <property type="component" value="Unassembled WGS sequence"/>
</dbReference>
<sequence length="62" mass="6746">MPLCVSQGPRRTLWHHGHPYAEKRIEWAGEAVGLVPQHCGETSGGFGKVGKQAPSQGKERLP</sequence>
<evidence type="ECO:0000313" key="2">
    <source>
        <dbReference type="EMBL" id="GAA0928657.1"/>
    </source>
</evidence>
<evidence type="ECO:0000256" key="1">
    <source>
        <dbReference type="SAM" id="MobiDB-lite"/>
    </source>
</evidence>
<comment type="caution">
    <text evidence="2">The sequence shown here is derived from an EMBL/GenBank/DDBJ whole genome shotgun (WGS) entry which is preliminary data.</text>
</comment>
<gene>
    <name evidence="2" type="ORF">GCM10009560_31850</name>
</gene>